<proteinExistence type="predicted"/>
<sequence>MTGAGRAAALCEGNRRMLISAAISSAFPDKADLSGSTAMGAWSLMTTGAAAGNGGGIVAGRRPLQSAADCTTATTTTWQRWATWNEGAREQAEDARTERGSSKSACACAILRTKQGWKG</sequence>
<keyword evidence="2" id="KW-1185">Reference proteome</keyword>
<evidence type="ECO:0000313" key="1">
    <source>
        <dbReference type="EMBL" id="TKR77170.1"/>
    </source>
</evidence>
<accession>A0A4U5N4A4</accession>
<name>A0A4U5N4A4_STECR</name>
<dbReference type="Proteomes" id="UP000298663">
    <property type="component" value="Unassembled WGS sequence"/>
</dbReference>
<dbReference type="EMBL" id="AZBU02000005">
    <property type="protein sequence ID" value="TKR77170.1"/>
    <property type="molecule type" value="Genomic_DNA"/>
</dbReference>
<dbReference type="AlphaFoldDB" id="A0A4U5N4A4"/>
<protein>
    <submittedName>
        <fullName evidence="1">Uncharacterized protein</fullName>
    </submittedName>
</protein>
<comment type="caution">
    <text evidence="1">The sequence shown here is derived from an EMBL/GenBank/DDBJ whole genome shotgun (WGS) entry which is preliminary data.</text>
</comment>
<reference evidence="1 2" key="2">
    <citation type="journal article" date="2019" name="G3 (Bethesda)">
        <title>Hybrid Assembly of the Genome of the Entomopathogenic Nematode Steinernema carpocapsae Identifies the X-Chromosome.</title>
        <authorList>
            <person name="Serra L."/>
            <person name="Macchietto M."/>
            <person name="Macias-Munoz A."/>
            <person name="McGill C.J."/>
            <person name="Rodriguez I.M."/>
            <person name="Rodriguez B."/>
            <person name="Murad R."/>
            <person name="Mortazavi A."/>
        </authorList>
    </citation>
    <scope>NUCLEOTIDE SEQUENCE [LARGE SCALE GENOMIC DNA]</scope>
    <source>
        <strain evidence="1 2">ALL</strain>
    </source>
</reference>
<organism evidence="1 2">
    <name type="scientific">Steinernema carpocapsae</name>
    <name type="common">Entomopathogenic nematode</name>
    <dbReference type="NCBI Taxonomy" id="34508"/>
    <lineage>
        <taxon>Eukaryota</taxon>
        <taxon>Metazoa</taxon>
        <taxon>Ecdysozoa</taxon>
        <taxon>Nematoda</taxon>
        <taxon>Chromadorea</taxon>
        <taxon>Rhabditida</taxon>
        <taxon>Tylenchina</taxon>
        <taxon>Panagrolaimomorpha</taxon>
        <taxon>Strongyloidoidea</taxon>
        <taxon>Steinernematidae</taxon>
        <taxon>Steinernema</taxon>
    </lineage>
</organism>
<gene>
    <name evidence="1" type="ORF">L596_018190</name>
</gene>
<evidence type="ECO:0000313" key="2">
    <source>
        <dbReference type="Proteomes" id="UP000298663"/>
    </source>
</evidence>
<reference evidence="1 2" key="1">
    <citation type="journal article" date="2015" name="Genome Biol.">
        <title>Comparative genomics of Steinernema reveals deeply conserved gene regulatory networks.</title>
        <authorList>
            <person name="Dillman A.R."/>
            <person name="Macchietto M."/>
            <person name="Porter C.F."/>
            <person name="Rogers A."/>
            <person name="Williams B."/>
            <person name="Antoshechkin I."/>
            <person name="Lee M.M."/>
            <person name="Goodwin Z."/>
            <person name="Lu X."/>
            <person name="Lewis E.E."/>
            <person name="Goodrich-Blair H."/>
            <person name="Stock S.P."/>
            <person name="Adams B.J."/>
            <person name="Sternberg P.W."/>
            <person name="Mortazavi A."/>
        </authorList>
    </citation>
    <scope>NUCLEOTIDE SEQUENCE [LARGE SCALE GENOMIC DNA]</scope>
    <source>
        <strain evidence="1 2">ALL</strain>
    </source>
</reference>